<dbReference type="PROSITE" id="PS00061">
    <property type="entry name" value="ADH_SHORT"/>
    <property type="match status" value="1"/>
</dbReference>
<dbReference type="Pfam" id="PF13561">
    <property type="entry name" value="adh_short_C2"/>
    <property type="match status" value="1"/>
</dbReference>
<evidence type="ECO:0000256" key="1">
    <source>
        <dbReference type="ARBA" id="ARBA00006484"/>
    </source>
</evidence>
<keyword evidence="5" id="KW-0812">Transmembrane</keyword>
<name>A0AAN8ELW9_9EURO</name>
<evidence type="ECO:0000256" key="4">
    <source>
        <dbReference type="SAM" id="MobiDB-lite"/>
    </source>
</evidence>
<dbReference type="SUPFAM" id="SSF51735">
    <property type="entry name" value="NAD(P)-binding Rossmann-fold domains"/>
    <property type="match status" value="1"/>
</dbReference>
<keyword evidence="3" id="KW-0560">Oxidoreductase</keyword>
<comment type="similarity">
    <text evidence="1">Belongs to the short-chain dehydrogenases/reductases (SDR) family.</text>
</comment>
<dbReference type="FunFam" id="3.40.50.720:FF:000084">
    <property type="entry name" value="Short-chain dehydrogenase reductase"/>
    <property type="match status" value="1"/>
</dbReference>
<evidence type="ECO:0000256" key="3">
    <source>
        <dbReference type="ARBA" id="ARBA00023002"/>
    </source>
</evidence>
<feature type="region of interest" description="Disordered" evidence="4">
    <location>
        <begin position="322"/>
        <end position="352"/>
    </location>
</feature>
<protein>
    <submittedName>
        <fullName evidence="6">Uncharacterized protein</fullName>
    </submittedName>
</protein>
<keyword evidence="7" id="KW-1185">Reference proteome</keyword>
<organism evidence="6 7">
    <name type="scientific">Knufia fluminis</name>
    <dbReference type="NCBI Taxonomy" id="191047"/>
    <lineage>
        <taxon>Eukaryota</taxon>
        <taxon>Fungi</taxon>
        <taxon>Dikarya</taxon>
        <taxon>Ascomycota</taxon>
        <taxon>Pezizomycotina</taxon>
        <taxon>Eurotiomycetes</taxon>
        <taxon>Chaetothyriomycetidae</taxon>
        <taxon>Chaetothyriales</taxon>
        <taxon>Trichomeriaceae</taxon>
        <taxon>Knufia</taxon>
    </lineage>
</organism>
<evidence type="ECO:0000313" key="6">
    <source>
        <dbReference type="EMBL" id="KAK5952350.1"/>
    </source>
</evidence>
<dbReference type="Gene3D" id="3.40.50.720">
    <property type="entry name" value="NAD(P)-binding Rossmann-like Domain"/>
    <property type="match status" value="1"/>
</dbReference>
<feature type="compositionally biased region" description="Polar residues" evidence="4">
    <location>
        <begin position="434"/>
        <end position="453"/>
    </location>
</feature>
<dbReference type="InterPro" id="IPR020904">
    <property type="entry name" value="Sc_DH/Rdtase_CS"/>
</dbReference>
<dbReference type="PANTHER" id="PTHR43639:SF1">
    <property type="entry name" value="SHORT-CHAIN DEHYDROGENASE_REDUCTASE FAMILY PROTEIN"/>
    <property type="match status" value="1"/>
</dbReference>
<dbReference type="PANTHER" id="PTHR43639">
    <property type="entry name" value="OXIDOREDUCTASE, SHORT-CHAIN DEHYDROGENASE/REDUCTASE FAMILY (AFU_ORTHOLOGUE AFUA_5G02870)"/>
    <property type="match status" value="1"/>
</dbReference>
<proteinExistence type="inferred from homology"/>
<accession>A0AAN8ELW9</accession>
<feature type="compositionally biased region" description="Low complexity" evidence="4">
    <location>
        <begin position="322"/>
        <end position="349"/>
    </location>
</feature>
<dbReference type="PRINTS" id="PR00080">
    <property type="entry name" value="SDRFAMILY"/>
</dbReference>
<dbReference type="GO" id="GO:0016491">
    <property type="term" value="F:oxidoreductase activity"/>
    <property type="evidence" value="ECO:0007669"/>
    <property type="project" value="UniProtKB-KW"/>
</dbReference>
<sequence length="460" mass="48327">MASTSSLEGKVALVTGAGRGIGRGIALEFAARGAKVVINYRNSTKDAEAVVQEIKKIGSDAVSIQADVTKIPDIVKLFEEGKKAFGRLDIVMSNSGKEDFTPLLEVTPEIYDDVFNTNTRSQFFVAQQAYKHLEREGSVILMSSIAAGTRRPKDHSLYAGSKNAIKAFVRTLSTDMGDKHIRVNAIAPGGVKSDMFSHAAWRYAPGGTPDMKVEQMESGLASITPLGRVAEPVDVARVVCFLASNDSYWVNGETLGISGAPGPPDAVYNSSAQLWACCGDDADGKVSCNAPTDEVFQAPAIAQLSVLSSSVPTVSTETLIPGSATSATSSLTSSSSSSATASASSSPASDGLSTGAQAGIGVGVAVVALALLGILAFMFVKRRKSRNSQGYEQHAPVEAKGSIYHPTEKGLDNDTRRQELLSTGDNASYPGHARSTTPNTYYNQTTGSHQSPGTYELDAR</sequence>
<keyword evidence="2" id="KW-0521">NADP</keyword>
<feature type="transmembrane region" description="Helical" evidence="5">
    <location>
        <begin position="358"/>
        <end position="380"/>
    </location>
</feature>
<comment type="caution">
    <text evidence="6">The sequence shown here is derived from an EMBL/GenBank/DDBJ whole genome shotgun (WGS) entry which is preliminary data.</text>
</comment>
<dbReference type="EMBL" id="JAKLMC020000015">
    <property type="protein sequence ID" value="KAK5952350.1"/>
    <property type="molecule type" value="Genomic_DNA"/>
</dbReference>
<evidence type="ECO:0000256" key="2">
    <source>
        <dbReference type="ARBA" id="ARBA00022857"/>
    </source>
</evidence>
<dbReference type="Proteomes" id="UP001316803">
    <property type="component" value="Unassembled WGS sequence"/>
</dbReference>
<feature type="compositionally biased region" description="Basic and acidic residues" evidence="4">
    <location>
        <begin position="406"/>
        <end position="419"/>
    </location>
</feature>
<keyword evidence="5" id="KW-0472">Membrane</keyword>
<dbReference type="InterPro" id="IPR036291">
    <property type="entry name" value="NAD(P)-bd_dom_sf"/>
</dbReference>
<evidence type="ECO:0000313" key="7">
    <source>
        <dbReference type="Proteomes" id="UP001316803"/>
    </source>
</evidence>
<gene>
    <name evidence="6" type="ORF">OHC33_006393</name>
</gene>
<keyword evidence="5" id="KW-1133">Transmembrane helix</keyword>
<evidence type="ECO:0000256" key="5">
    <source>
        <dbReference type="SAM" id="Phobius"/>
    </source>
</evidence>
<dbReference type="InterPro" id="IPR002347">
    <property type="entry name" value="SDR_fam"/>
</dbReference>
<feature type="region of interest" description="Disordered" evidence="4">
    <location>
        <begin position="387"/>
        <end position="460"/>
    </location>
</feature>
<dbReference type="PRINTS" id="PR00081">
    <property type="entry name" value="GDHRDH"/>
</dbReference>
<dbReference type="AlphaFoldDB" id="A0AAN8ELW9"/>
<reference evidence="6 7" key="1">
    <citation type="submission" date="2022-12" db="EMBL/GenBank/DDBJ databases">
        <title>Genomic features and morphological characterization of a novel Knufia sp. strain isolated from spacecraft assembly facility.</title>
        <authorList>
            <person name="Teixeira M."/>
            <person name="Chander A.M."/>
            <person name="Stajich J.E."/>
            <person name="Venkateswaran K."/>
        </authorList>
    </citation>
    <scope>NUCLEOTIDE SEQUENCE [LARGE SCALE GENOMIC DNA]</scope>
    <source>
        <strain evidence="6 7">FJI-L2-BK-P2</strain>
    </source>
</reference>